<dbReference type="Pfam" id="PF25545">
    <property type="entry name" value="DUF7924"/>
    <property type="match status" value="1"/>
</dbReference>
<dbReference type="PANTHER" id="PTHR42470:SF2">
    <property type="match status" value="1"/>
</dbReference>
<protein>
    <recommendedName>
        <fullName evidence="2">DUF7924 domain-containing protein</fullName>
    </recommendedName>
</protein>
<organism evidence="3 4">
    <name type="scientific">Gomphillus americanus</name>
    <dbReference type="NCBI Taxonomy" id="1940652"/>
    <lineage>
        <taxon>Eukaryota</taxon>
        <taxon>Fungi</taxon>
        <taxon>Dikarya</taxon>
        <taxon>Ascomycota</taxon>
        <taxon>Pezizomycotina</taxon>
        <taxon>Lecanoromycetes</taxon>
        <taxon>OSLEUM clade</taxon>
        <taxon>Ostropomycetidae</taxon>
        <taxon>Ostropales</taxon>
        <taxon>Graphidaceae</taxon>
        <taxon>Gomphilloideae</taxon>
        <taxon>Gomphillus</taxon>
    </lineage>
</organism>
<gene>
    <name evidence="3" type="ORF">GOMPHAMPRED_000797</name>
</gene>
<accession>A0A8H3IEI4</accession>
<dbReference type="EMBL" id="CAJPDQ010000010">
    <property type="protein sequence ID" value="CAF9915578.1"/>
    <property type="molecule type" value="Genomic_DNA"/>
</dbReference>
<dbReference type="PANTHER" id="PTHR42470">
    <property type="entry name" value="VAST DOMAIN-CONTAINING PROTEIN"/>
    <property type="match status" value="1"/>
</dbReference>
<feature type="compositionally biased region" description="Polar residues" evidence="1">
    <location>
        <begin position="31"/>
        <end position="46"/>
    </location>
</feature>
<keyword evidence="4" id="KW-1185">Reference proteome</keyword>
<evidence type="ECO:0000313" key="3">
    <source>
        <dbReference type="EMBL" id="CAF9915578.1"/>
    </source>
</evidence>
<evidence type="ECO:0000259" key="2">
    <source>
        <dbReference type="Pfam" id="PF25545"/>
    </source>
</evidence>
<dbReference type="AlphaFoldDB" id="A0A8H3IEI4"/>
<feature type="domain" description="DUF7924" evidence="2">
    <location>
        <begin position="155"/>
        <end position="267"/>
    </location>
</feature>
<evidence type="ECO:0000256" key="1">
    <source>
        <dbReference type="SAM" id="MobiDB-lite"/>
    </source>
</evidence>
<comment type="caution">
    <text evidence="3">The sequence shown here is derived from an EMBL/GenBank/DDBJ whole genome shotgun (WGS) entry which is preliminary data.</text>
</comment>
<dbReference type="Proteomes" id="UP000664169">
    <property type="component" value="Unassembled WGS sequence"/>
</dbReference>
<reference evidence="3" key="1">
    <citation type="submission" date="2021-03" db="EMBL/GenBank/DDBJ databases">
        <authorList>
            <person name="Tagirdzhanova G."/>
        </authorList>
    </citation>
    <scope>NUCLEOTIDE SEQUENCE</scope>
</reference>
<name>A0A8H3IEI4_9LECA</name>
<feature type="region of interest" description="Disordered" evidence="1">
    <location>
        <begin position="1"/>
        <end position="46"/>
    </location>
</feature>
<feature type="compositionally biased region" description="Basic and acidic residues" evidence="1">
    <location>
        <begin position="1"/>
        <end position="12"/>
    </location>
</feature>
<evidence type="ECO:0000313" key="4">
    <source>
        <dbReference type="Proteomes" id="UP000664169"/>
    </source>
</evidence>
<dbReference type="OrthoDB" id="5132737at2759"/>
<dbReference type="InterPro" id="IPR057684">
    <property type="entry name" value="DUF7924"/>
</dbReference>
<sequence length="286" mass="31741">MAPIKSRIEMLARPKLSHKRSIPGKVRGATDSDTSSTVDEQSNEYENNNYHRKLAAEGFYMMAMGSNTPPGPRDDDMLKLAVWLGEQPRAPDKEPPREPAESRFDDVHFRDTCRRISGQLEPRVVRDIGELIFPPPQFPSFPLLPDDPLADLVNVSVGFDPLIAFTDVQRQKFSPYLGSVTYNSYFAATEAVVLPFIACEAKKVGGTVDQADNQNAHSMFIAVRAIVYLHTLAGKDTTALHRKVLAFSVSHSNDEVRIHAYYPITKGVPKGSISPTRDCEILLSGQ</sequence>
<proteinExistence type="predicted"/>